<sequence>MRLDDMPNVQEMVDRALGSVASSRIKDIHEWGQFHNSRLVLHVLSRLAYPADPELMLDLRGHEPRVEKAALNLEALCALAASIGLKARTGDERAKALALFDLAYRRLRGRMPLEYQELHVMTAHLHGRSRQVKELSRAYAGVTDLLKRSLRCQAAHPRHGGSTAAYLRRFKELADWPDLLAPENGAALSIDGLRTAPLPKIERGPLISVVMTCYKPGQALLTAVRSIVEQTWQNWELLLVDDASGPEYEQVLLKAASLDPRIKLLIQPENAGTYQARNRAMAVAEGKFIAGLDSDDWSHPRRLELQVRPMIARPELVMVESRCIALAEDLALMIDPQIALIAARSTPIMIRAEAVLKKVGFYDEVRKTADSEYRFRIQTAFGKGAFLRMGNGPLTAVRYNDSTLSAGEVSRHWMSASRFAYYSGFARWHRAIGREQASPFLASVARPRPFPIARDITRSNAENRAIEYDRIYAADWSALDGPRRAMLDDAEDRADEGAAIALVHCPDLKGIKGDQALVDRTVLTAASEHGLDFIEPAGPHTAPVITPSEAYAEVLRFEHPGIAPERIHVHPAPATAAAQGAVANGATVQAPVDPPVIGAQRSADRPVSPQEASAALRPAFNRSDFLLAGCGLGSVAASVAVAAAIEPAVVPWVAGASFALWAGSLFALAAWRTFESQTAVVRDAGADPAAPAVRPAAPDAGGNSPAKLLRRFVKAAVQRRTWTAAAIAPLVPALGAFAPDPRLAVGIALTVLCLLAATTHSRLLRALDRTRMTAAAPDRGAPTGTGLTAPKRRMLESWETRLNHGWSVTAGARLSSIAADSEKGPRETQVGALAALCSHRAARNRHRARTLRADIVIVSTFNLRGGTTSANEAEILAYLSAGLTVALVHHPVKERAMGRPIDPKIRALIDGERVVEVRPQDTVHCDLAIVRFPVALEQLMEDRPEIKAARTVLLVNQTPFEEYGPTGGYGTAWSIADVHRNVTEWLGHHTWYAIGPAVRDVLHAHHAEEMADIELAQDFWYETIDVADWTPPQRRIRAEGEPIRLGRHSRDHVTKFPNMAKRLLAAYPAADDIEIHMLGGHDALQRILGSIPPRWISLPFGTMSAVDFLADVDVYAYYIDENLLEAFGRAPMEAMAAGLPTILPPNFAELFGDGAVYCEPEDVAAEVRRLAADRAYYAERVEAGLRVVRERFSPEALLRRVSGLGVTTAAPAAEPNLGGTR</sequence>
<dbReference type="Gene3D" id="3.40.50.2000">
    <property type="entry name" value="Glycogen Phosphorylase B"/>
    <property type="match status" value="1"/>
</dbReference>
<feature type="domain" description="Glycosyltransferase 2-like" evidence="4">
    <location>
        <begin position="208"/>
        <end position="319"/>
    </location>
</feature>
<dbReference type="Gene3D" id="3.90.550.10">
    <property type="entry name" value="Spore Coat Polysaccharide Biosynthesis Protein SpsA, Chain A"/>
    <property type="match status" value="1"/>
</dbReference>
<dbReference type="AlphaFoldDB" id="A0A9X3PBQ1"/>
<organism evidence="5 6">
    <name type="scientific">Glycomyces luteolus</name>
    <dbReference type="NCBI Taxonomy" id="2670330"/>
    <lineage>
        <taxon>Bacteria</taxon>
        <taxon>Bacillati</taxon>
        <taxon>Actinomycetota</taxon>
        <taxon>Actinomycetes</taxon>
        <taxon>Glycomycetales</taxon>
        <taxon>Glycomycetaceae</taxon>
        <taxon>Glycomyces</taxon>
    </lineage>
</organism>
<keyword evidence="3 5" id="KW-0808">Transferase</keyword>
<dbReference type="SUPFAM" id="SSF53448">
    <property type="entry name" value="Nucleotide-diphospho-sugar transferases"/>
    <property type="match status" value="1"/>
</dbReference>
<dbReference type="InterPro" id="IPR029044">
    <property type="entry name" value="Nucleotide-diphossugar_trans"/>
</dbReference>
<comment type="similarity">
    <text evidence="1">Belongs to the glycosyltransferase 2 family.</text>
</comment>
<evidence type="ECO:0000259" key="4">
    <source>
        <dbReference type="Pfam" id="PF00535"/>
    </source>
</evidence>
<reference evidence="5" key="1">
    <citation type="submission" date="2022-12" db="EMBL/GenBank/DDBJ databases">
        <title>Gycomyces niveus sp.nov.,a novel actinomycete isolated from soil in Shouguan.</title>
        <authorList>
            <person name="Yang X."/>
        </authorList>
    </citation>
    <scope>NUCLEOTIDE SEQUENCE</scope>
    <source>
        <strain evidence="5">NEAU-A15</strain>
    </source>
</reference>
<dbReference type="RefSeq" id="WP_270111116.1">
    <property type="nucleotide sequence ID" value="NZ_JAPZVP010000012.1"/>
</dbReference>
<dbReference type="InterPro" id="IPR001173">
    <property type="entry name" value="Glyco_trans_2-like"/>
</dbReference>
<evidence type="ECO:0000313" key="5">
    <source>
        <dbReference type="EMBL" id="MDA1361141.1"/>
    </source>
</evidence>
<keyword evidence="6" id="KW-1185">Reference proteome</keyword>
<dbReference type="Pfam" id="PF00535">
    <property type="entry name" value="Glycos_transf_2"/>
    <property type="match status" value="1"/>
</dbReference>
<accession>A0A9X3PBQ1</accession>
<comment type="caution">
    <text evidence="5">The sequence shown here is derived from an EMBL/GenBank/DDBJ whole genome shotgun (WGS) entry which is preliminary data.</text>
</comment>
<dbReference type="EC" id="2.4.-.-" evidence="5"/>
<evidence type="ECO:0000256" key="3">
    <source>
        <dbReference type="ARBA" id="ARBA00022679"/>
    </source>
</evidence>
<evidence type="ECO:0000256" key="1">
    <source>
        <dbReference type="ARBA" id="ARBA00006739"/>
    </source>
</evidence>
<keyword evidence="2 5" id="KW-0328">Glycosyltransferase</keyword>
<dbReference type="PANTHER" id="PTHR43685">
    <property type="entry name" value="GLYCOSYLTRANSFERASE"/>
    <property type="match status" value="1"/>
</dbReference>
<dbReference type="EMBL" id="JAPZVP010000012">
    <property type="protein sequence ID" value="MDA1361141.1"/>
    <property type="molecule type" value="Genomic_DNA"/>
</dbReference>
<proteinExistence type="inferred from homology"/>
<dbReference type="SUPFAM" id="SSF53756">
    <property type="entry name" value="UDP-Glycosyltransferase/glycogen phosphorylase"/>
    <property type="match status" value="1"/>
</dbReference>
<protein>
    <submittedName>
        <fullName evidence="5">Glycosyltransferase</fullName>
        <ecNumber evidence="5">2.4.-.-</ecNumber>
    </submittedName>
</protein>
<dbReference type="PANTHER" id="PTHR43685:SF5">
    <property type="entry name" value="GLYCOSYLTRANSFERASE EPSE-RELATED"/>
    <property type="match status" value="1"/>
</dbReference>
<dbReference type="Proteomes" id="UP001146067">
    <property type="component" value="Unassembled WGS sequence"/>
</dbReference>
<dbReference type="GO" id="GO:0016757">
    <property type="term" value="F:glycosyltransferase activity"/>
    <property type="evidence" value="ECO:0007669"/>
    <property type="project" value="UniProtKB-KW"/>
</dbReference>
<dbReference type="CDD" id="cd00761">
    <property type="entry name" value="Glyco_tranf_GTA_type"/>
    <property type="match status" value="1"/>
</dbReference>
<gene>
    <name evidence="5" type="ORF">O1R50_16035</name>
</gene>
<dbReference type="InterPro" id="IPR050834">
    <property type="entry name" value="Glycosyltransf_2"/>
</dbReference>
<name>A0A9X3PBQ1_9ACTN</name>
<evidence type="ECO:0000256" key="2">
    <source>
        <dbReference type="ARBA" id="ARBA00022676"/>
    </source>
</evidence>
<evidence type="ECO:0000313" key="6">
    <source>
        <dbReference type="Proteomes" id="UP001146067"/>
    </source>
</evidence>